<evidence type="ECO:0000256" key="3">
    <source>
        <dbReference type="ARBA" id="ARBA00022679"/>
    </source>
</evidence>
<dbReference type="NCBIfam" id="TIGR00546">
    <property type="entry name" value="lnt"/>
    <property type="match status" value="1"/>
</dbReference>
<evidence type="ECO:0000313" key="12">
    <source>
        <dbReference type="Proteomes" id="UP000561011"/>
    </source>
</evidence>
<dbReference type="Gene3D" id="3.60.110.10">
    <property type="entry name" value="Carbon-nitrogen hydrolase"/>
    <property type="match status" value="1"/>
</dbReference>
<proteinExistence type="inferred from homology"/>
<keyword evidence="2 8" id="KW-1003">Cell membrane</keyword>
<evidence type="ECO:0000256" key="5">
    <source>
        <dbReference type="ARBA" id="ARBA00022989"/>
    </source>
</evidence>
<keyword evidence="11" id="KW-0449">Lipoprotein</keyword>
<feature type="transmembrane region" description="Helical" evidence="8">
    <location>
        <begin position="115"/>
        <end position="136"/>
    </location>
</feature>
<dbReference type="PANTHER" id="PTHR38686">
    <property type="entry name" value="APOLIPOPROTEIN N-ACYLTRANSFERASE"/>
    <property type="match status" value="1"/>
</dbReference>
<dbReference type="SUPFAM" id="SSF56317">
    <property type="entry name" value="Carbon-nitrogen hydrolase"/>
    <property type="match status" value="1"/>
</dbReference>
<accession>A0A853EQ48</accession>
<comment type="function">
    <text evidence="8">Catalyzes the phospholipid dependent N-acylation of the N-terminal cysteine of apolipoprotein, the last step in lipoprotein maturation.</text>
</comment>
<sequence length="538" mass="56337">MPARPVPRLLALLLAAAGGLVTDLAFPDTGIWVLAPVGVAMLFLAGNRDAPWWNALLGVVWGVTFFLRHIQWAQYAVGDVPWIALSVLEALFVGVVMLVWTWVRRVPRIGRSVLLQVLSFSTLFVAGEVARSAVPFGGFPWGRLAFSQAESALGRLAWVAGAPLVSFAVAAAGALLAVAVLAMLRVQLITVGASLIAAVAILAVGLAVPLGTQAESGTLAVGAVQGNVSKPGLDAFENRREVLTNHVDGTYSLLDSVDQGDLDIVLWPENGSDYDPQVDAEAARDIDDAAAAVGAPILVGAQEFPESGGRYNVGLLWEPGVGVVDRYAKQHPAPFAEYIPIRELVRPFSSAVDLVTNDMIAGTEVGVVDLDSERLGRTVSIGDVICFEIAYDGLVRDSVAAGAEMLVVQTNNASFGPTAESTQQLAMSQIRAMETGRATVQISTVGVSAVIAPNGTIVSRTGLFTHEQMIEDVALRTSTTPAVAIGPAVPWVVLAATLALLVAAVGAGAQRRRERAAEVTGRGAPRSRPSAGRSAPKK</sequence>
<dbReference type="AlphaFoldDB" id="A0A853EQ48"/>
<feature type="domain" description="CN hydrolase" evidence="10">
    <location>
        <begin position="224"/>
        <end position="477"/>
    </location>
</feature>
<dbReference type="UniPathway" id="UPA00666"/>
<feature type="transmembrane region" description="Helical" evidence="8">
    <location>
        <begin position="188"/>
        <end position="208"/>
    </location>
</feature>
<organism evidence="11 12">
    <name type="scientific">Sanguibacter inulinus</name>
    <dbReference type="NCBI Taxonomy" id="60922"/>
    <lineage>
        <taxon>Bacteria</taxon>
        <taxon>Bacillati</taxon>
        <taxon>Actinomycetota</taxon>
        <taxon>Actinomycetes</taxon>
        <taxon>Micrococcales</taxon>
        <taxon>Sanguibacteraceae</taxon>
        <taxon>Sanguibacter</taxon>
    </lineage>
</organism>
<dbReference type="Pfam" id="PF20154">
    <property type="entry name" value="LNT_N"/>
    <property type="match status" value="1"/>
</dbReference>
<evidence type="ECO:0000256" key="7">
    <source>
        <dbReference type="ARBA" id="ARBA00023315"/>
    </source>
</evidence>
<reference evidence="11 12" key="1">
    <citation type="submission" date="2020-07" db="EMBL/GenBank/DDBJ databases">
        <title>MOT database genomes.</title>
        <authorList>
            <person name="Joseph S."/>
            <person name="Aduse-Opoku J."/>
            <person name="Hashim A."/>
            <person name="Wade W."/>
            <person name="Curtis M."/>
        </authorList>
    </citation>
    <scope>NUCLEOTIDE SEQUENCE [LARGE SCALE GENOMIC DNA]</scope>
    <source>
        <strain evidence="11 12">DSM 100099</strain>
    </source>
</reference>
<evidence type="ECO:0000256" key="2">
    <source>
        <dbReference type="ARBA" id="ARBA00022475"/>
    </source>
</evidence>
<name>A0A853EQ48_9MICO</name>
<evidence type="ECO:0000313" key="11">
    <source>
        <dbReference type="EMBL" id="NYS92640.1"/>
    </source>
</evidence>
<feature type="transmembrane region" description="Helical" evidence="8">
    <location>
        <begin position="156"/>
        <end position="181"/>
    </location>
</feature>
<dbReference type="InterPro" id="IPR045378">
    <property type="entry name" value="LNT_N"/>
</dbReference>
<comment type="similarity">
    <text evidence="8">Belongs to the CN hydrolase family. Apolipoprotein N-acyltransferase subfamily.</text>
</comment>
<feature type="transmembrane region" description="Helical" evidence="8">
    <location>
        <begin position="52"/>
        <end position="70"/>
    </location>
</feature>
<dbReference type="GO" id="GO:0042158">
    <property type="term" value="P:lipoprotein biosynthetic process"/>
    <property type="evidence" value="ECO:0007669"/>
    <property type="project" value="UniProtKB-UniRule"/>
</dbReference>
<comment type="pathway">
    <text evidence="8">Protein modification; lipoprotein biosynthesis (N-acyl transfer).</text>
</comment>
<dbReference type="RefSeq" id="WP_179912455.1">
    <property type="nucleotide sequence ID" value="NZ_JACBYE010000005.1"/>
</dbReference>
<keyword evidence="12" id="KW-1185">Reference proteome</keyword>
<keyword evidence="7 8" id="KW-0012">Acyltransferase</keyword>
<evidence type="ECO:0000256" key="9">
    <source>
        <dbReference type="SAM" id="MobiDB-lite"/>
    </source>
</evidence>
<evidence type="ECO:0000256" key="4">
    <source>
        <dbReference type="ARBA" id="ARBA00022692"/>
    </source>
</evidence>
<keyword evidence="5 8" id="KW-1133">Transmembrane helix</keyword>
<gene>
    <name evidence="8 11" type="primary">lnt</name>
    <name evidence="11" type="ORF">HZZ10_03720</name>
</gene>
<evidence type="ECO:0000256" key="1">
    <source>
        <dbReference type="ARBA" id="ARBA00004651"/>
    </source>
</evidence>
<evidence type="ECO:0000256" key="6">
    <source>
        <dbReference type="ARBA" id="ARBA00023136"/>
    </source>
</evidence>
<keyword evidence="3 8" id="KW-0808">Transferase</keyword>
<protein>
    <recommendedName>
        <fullName evidence="8">Apolipoprotein N-acyltransferase</fullName>
        <shortName evidence="8">ALP N-acyltransferase</shortName>
        <ecNumber evidence="8">2.3.1.269</ecNumber>
    </recommendedName>
</protein>
<dbReference type="GO" id="GO:0005886">
    <property type="term" value="C:plasma membrane"/>
    <property type="evidence" value="ECO:0007669"/>
    <property type="project" value="UniProtKB-SubCell"/>
</dbReference>
<comment type="subcellular location">
    <subcellularLocation>
        <location evidence="1 8">Cell membrane</location>
        <topology evidence="1 8">Multi-pass membrane protein</topology>
    </subcellularLocation>
</comment>
<dbReference type="InterPro" id="IPR036526">
    <property type="entry name" value="C-N_Hydrolase_sf"/>
</dbReference>
<dbReference type="CDD" id="cd07571">
    <property type="entry name" value="ALP_N-acyl_transferase"/>
    <property type="match status" value="1"/>
</dbReference>
<dbReference type="EMBL" id="JACBYE010000005">
    <property type="protein sequence ID" value="NYS92640.1"/>
    <property type="molecule type" value="Genomic_DNA"/>
</dbReference>
<feature type="region of interest" description="Disordered" evidence="9">
    <location>
        <begin position="512"/>
        <end position="538"/>
    </location>
</feature>
<dbReference type="Pfam" id="PF00795">
    <property type="entry name" value="CN_hydrolase"/>
    <property type="match status" value="1"/>
</dbReference>
<dbReference type="InterPro" id="IPR004563">
    <property type="entry name" value="Apolipo_AcylTrfase"/>
</dbReference>
<dbReference type="EC" id="2.3.1.269" evidence="8"/>
<comment type="catalytic activity">
    <reaction evidence="8">
        <text>N-terminal S-1,2-diacyl-sn-glyceryl-L-cysteinyl-[lipoprotein] + a glycerophospholipid = N-acyl-S-1,2-diacyl-sn-glyceryl-L-cysteinyl-[lipoprotein] + a 2-acyl-sn-glycero-3-phospholipid + H(+)</text>
        <dbReference type="Rhea" id="RHEA:48228"/>
        <dbReference type="Rhea" id="RHEA-COMP:14681"/>
        <dbReference type="Rhea" id="RHEA-COMP:14684"/>
        <dbReference type="ChEBI" id="CHEBI:15378"/>
        <dbReference type="ChEBI" id="CHEBI:136912"/>
        <dbReference type="ChEBI" id="CHEBI:140656"/>
        <dbReference type="ChEBI" id="CHEBI:140657"/>
        <dbReference type="ChEBI" id="CHEBI:140660"/>
        <dbReference type="EC" id="2.3.1.269"/>
    </reaction>
</comment>
<evidence type="ECO:0000256" key="8">
    <source>
        <dbReference type="HAMAP-Rule" id="MF_01148"/>
    </source>
</evidence>
<dbReference type="HAMAP" id="MF_01148">
    <property type="entry name" value="Lnt"/>
    <property type="match status" value="1"/>
</dbReference>
<evidence type="ECO:0000259" key="10">
    <source>
        <dbReference type="PROSITE" id="PS50263"/>
    </source>
</evidence>
<feature type="transmembrane region" description="Helical" evidence="8">
    <location>
        <begin position="29"/>
        <end position="45"/>
    </location>
</feature>
<dbReference type="InterPro" id="IPR003010">
    <property type="entry name" value="C-N_Hydrolase"/>
</dbReference>
<dbReference type="PANTHER" id="PTHR38686:SF1">
    <property type="entry name" value="APOLIPOPROTEIN N-ACYLTRANSFERASE"/>
    <property type="match status" value="1"/>
</dbReference>
<dbReference type="GO" id="GO:0016410">
    <property type="term" value="F:N-acyltransferase activity"/>
    <property type="evidence" value="ECO:0007669"/>
    <property type="project" value="UniProtKB-UniRule"/>
</dbReference>
<feature type="transmembrane region" description="Helical" evidence="8">
    <location>
        <begin position="488"/>
        <end position="509"/>
    </location>
</feature>
<dbReference type="Proteomes" id="UP000561011">
    <property type="component" value="Unassembled WGS sequence"/>
</dbReference>
<keyword evidence="6 8" id="KW-0472">Membrane</keyword>
<comment type="caution">
    <text evidence="11">The sequence shown here is derived from an EMBL/GenBank/DDBJ whole genome shotgun (WGS) entry which is preliminary data.</text>
</comment>
<dbReference type="PROSITE" id="PS50263">
    <property type="entry name" value="CN_HYDROLASE"/>
    <property type="match status" value="1"/>
</dbReference>
<keyword evidence="4 8" id="KW-0812">Transmembrane</keyword>
<feature type="transmembrane region" description="Helical" evidence="8">
    <location>
        <begin position="82"/>
        <end position="103"/>
    </location>
</feature>